<dbReference type="SUPFAM" id="SSF55785">
    <property type="entry name" value="PYP-like sensor domain (PAS domain)"/>
    <property type="match status" value="1"/>
</dbReference>
<dbReference type="Proteomes" id="UP001200145">
    <property type="component" value="Unassembled WGS sequence"/>
</dbReference>
<organism evidence="6 7">
    <name type="scientific">Flavihumibacter fluminis</name>
    <dbReference type="NCBI Taxonomy" id="2909236"/>
    <lineage>
        <taxon>Bacteria</taxon>
        <taxon>Pseudomonadati</taxon>
        <taxon>Bacteroidota</taxon>
        <taxon>Chitinophagia</taxon>
        <taxon>Chitinophagales</taxon>
        <taxon>Chitinophagaceae</taxon>
        <taxon>Flavihumibacter</taxon>
    </lineage>
</organism>
<dbReference type="RefSeq" id="WP_234865569.1">
    <property type="nucleotide sequence ID" value="NZ_JAKEVY010000002.1"/>
</dbReference>
<dbReference type="InterPro" id="IPR000014">
    <property type="entry name" value="PAS"/>
</dbReference>
<feature type="domain" description="PAC" evidence="5">
    <location>
        <begin position="76"/>
        <end position="124"/>
    </location>
</feature>
<name>A0ABS9BIM0_9BACT</name>
<evidence type="ECO:0000259" key="4">
    <source>
        <dbReference type="PROSITE" id="PS50112"/>
    </source>
</evidence>
<keyword evidence="1" id="KW-0808">Transferase</keyword>
<evidence type="ECO:0000259" key="5">
    <source>
        <dbReference type="PROSITE" id="PS50113"/>
    </source>
</evidence>
<comment type="caution">
    <text evidence="6">The sequence shown here is derived from an EMBL/GenBank/DDBJ whole genome shotgun (WGS) entry which is preliminary data.</text>
</comment>
<dbReference type="SMART" id="SM00091">
    <property type="entry name" value="PAS"/>
    <property type="match status" value="1"/>
</dbReference>
<dbReference type="PANTHER" id="PTHR24421">
    <property type="entry name" value="NITRATE/NITRITE SENSOR PROTEIN NARX-RELATED"/>
    <property type="match status" value="1"/>
</dbReference>
<dbReference type="PROSITE" id="PS50112">
    <property type="entry name" value="PAS"/>
    <property type="match status" value="1"/>
</dbReference>
<evidence type="ECO:0000256" key="3">
    <source>
        <dbReference type="ARBA" id="ARBA00023012"/>
    </source>
</evidence>
<dbReference type="InterPro" id="IPR000700">
    <property type="entry name" value="PAS-assoc_C"/>
</dbReference>
<dbReference type="Gene3D" id="3.30.450.20">
    <property type="entry name" value="PAS domain"/>
    <property type="match status" value="1"/>
</dbReference>
<evidence type="ECO:0000256" key="1">
    <source>
        <dbReference type="ARBA" id="ARBA00022679"/>
    </source>
</evidence>
<sequence>MAVSSDLFQFFNITPDLVCIAGKDGYFKKVNKAVGEVLGYSEEELLSKPIASFIHPEDRDATAKMRTDLIEGKALLNFENRYLTKNGGVVWLEWSSIYNSEKELVFAIAKDISKRKIVEKEIEAEYEKFKSLATHFRSSMEEDRKFLASELHEEMAQLASVIKMDIEWVNRRENNLTQGSRSRLEHAAGITELLIATIRRITFSIGSNMLAHVGLSATLEWQCREFSLLSGVPCTFSANLKEDPVGGMEVDFLRISQEALTSFMLNVEIRKVAIELDQIAEGYCLSIHLNYKIIINRQLFANTLDRIRDRASFINASASFDEDEPGMVSIRVLATV</sequence>
<dbReference type="NCBIfam" id="TIGR00229">
    <property type="entry name" value="sensory_box"/>
    <property type="match status" value="1"/>
</dbReference>
<accession>A0ABS9BIM0</accession>
<evidence type="ECO:0000313" key="6">
    <source>
        <dbReference type="EMBL" id="MCF1714669.1"/>
    </source>
</evidence>
<feature type="domain" description="PAS" evidence="4">
    <location>
        <begin position="3"/>
        <end position="73"/>
    </location>
</feature>
<evidence type="ECO:0000256" key="2">
    <source>
        <dbReference type="ARBA" id="ARBA00022777"/>
    </source>
</evidence>
<dbReference type="PANTHER" id="PTHR24421:SF59">
    <property type="entry name" value="OXYGEN SENSOR HISTIDINE KINASE NREB"/>
    <property type="match status" value="1"/>
</dbReference>
<keyword evidence="7" id="KW-1185">Reference proteome</keyword>
<dbReference type="InterPro" id="IPR050482">
    <property type="entry name" value="Sensor_HK_TwoCompSys"/>
</dbReference>
<dbReference type="Gene3D" id="1.20.5.1930">
    <property type="match status" value="1"/>
</dbReference>
<reference evidence="6 7" key="1">
    <citation type="submission" date="2022-01" db="EMBL/GenBank/DDBJ databases">
        <title>Flavihumibacter sp. nov., isolated from sediment of a river.</title>
        <authorList>
            <person name="Liu H."/>
        </authorList>
    </citation>
    <scope>NUCLEOTIDE SEQUENCE [LARGE SCALE GENOMIC DNA]</scope>
    <source>
        <strain evidence="6 7">RY-1</strain>
    </source>
</reference>
<proteinExistence type="predicted"/>
<dbReference type="Pfam" id="PF08447">
    <property type="entry name" value="PAS_3"/>
    <property type="match status" value="1"/>
</dbReference>
<dbReference type="CDD" id="cd00130">
    <property type="entry name" value="PAS"/>
    <property type="match status" value="1"/>
</dbReference>
<dbReference type="PROSITE" id="PS50113">
    <property type="entry name" value="PAC"/>
    <property type="match status" value="1"/>
</dbReference>
<dbReference type="InterPro" id="IPR013655">
    <property type="entry name" value="PAS_fold_3"/>
</dbReference>
<evidence type="ECO:0000313" key="7">
    <source>
        <dbReference type="Proteomes" id="UP001200145"/>
    </source>
</evidence>
<protein>
    <submittedName>
        <fullName evidence="6">PAS domain S-box protein</fullName>
    </submittedName>
</protein>
<dbReference type="InterPro" id="IPR035965">
    <property type="entry name" value="PAS-like_dom_sf"/>
</dbReference>
<keyword evidence="2" id="KW-0418">Kinase</keyword>
<keyword evidence="3" id="KW-0902">Two-component regulatory system</keyword>
<gene>
    <name evidence="6" type="ORF">L0U88_08535</name>
</gene>
<dbReference type="EMBL" id="JAKEVY010000002">
    <property type="protein sequence ID" value="MCF1714669.1"/>
    <property type="molecule type" value="Genomic_DNA"/>
</dbReference>